<keyword evidence="3" id="KW-1185">Reference proteome</keyword>
<dbReference type="Proteomes" id="UP001497516">
    <property type="component" value="Chromosome 6"/>
</dbReference>
<proteinExistence type="predicted"/>
<feature type="region of interest" description="Disordered" evidence="1">
    <location>
        <begin position="1"/>
        <end position="70"/>
    </location>
</feature>
<evidence type="ECO:0000256" key="1">
    <source>
        <dbReference type="SAM" id="MobiDB-lite"/>
    </source>
</evidence>
<protein>
    <submittedName>
        <fullName evidence="2">Uncharacterized protein</fullName>
    </submittedName>
</protein>
<gene>
    <name evidence="2" type="ORF">LTRI10_LOCUS36675</name>
</gene>
<feature type="compositionally biased region" description="Acidic residues" evidence="1">
    <location>
        <begin position="60"/>
        <end position="70"/>
    </location>
</feature>
<accession>A0AAV2FE46</accession>
<sequence length="70" mass="6578">MRVAGRRGVNEGHGSARGSTGSGVAGKKLEGSGLTGGSPVTGARCRVGGSLGKGGVVEDAPGEGGDEGGR</sequence>
<name>A0AAV2FE46_9ROSI</name>
<evidence type="ECO:0000313" key="3">
    <source>
        <dbReference type="Proteomes" id="UP001497516"/>
    </source>
</evidence>
<reference evidence="2 3" key="1">
    <citation type="submission" date="2024-04" db="EMBL/GenBank/DDBJ databases">
        <authorList>
            <person name="Fracassetti M."/>
        </authorList>
    </citation>
    <scope>NUCLEOTIDE SEQUENCE [LARGE SCALE GENOMIC DNA]</scope>
</reference>
<organism evidence="2 3">
    <name type="scientific">Linum trigynum</name>
    <dbReference type="NCBI Taxonomy" id="586398"/>
    <lineage>
        <taxon>Eukaryota</taxon>
        <taxon>Viridiplantae</taxon>
        <taxon>Streptophyta</taxon>
        <taxon>Embryophyta</taxon>
        <taxon>Tracheophyta</taxon>
        <taxon>Spermatophyta</taxon>
        <taxon>Magnoliopsida</taxon>
        <taxon>eudicotyledons</taxon>
        <taxon>Gunneridae</taxon>
        <taxon>Pentapetalae</taxon>
        <taxon>rosids</taxon>
        <taxon>fabids</taxon>
        <taxon>Malpighiales</taxon>
        <taxon>Linaceae</taxon>
        <taxon>Linum</taxon>
    </lineage>
</organism>
<evidence type="ECO:0000313" key="2">
    <source>
        <dbReference type="EMBL" id="CAL1396297.1"/>
    </source>
</evidence>
<dbReference type="AlphaFoldDB" id="A0AAV2FE46"/>
<dbReference type="EMBL" id="OZ034819">
    <property type="protein sequence ID" value="CAL1396297.1"/>
    <property type="molecule type" value="Genomic_DNA"/>
</dbReference>